<keyword evidence="1" id="KW-0479">Metal-binding</keyword>
<dbReference type="Gene3D" id="3.30.70.3270">
    <property type="match status" value="1"/>
</dbReference>
<protein>
    <submittedName>
        <fullName evidence="5">4Fe-4S dicluster domain-containing protein</fullName>
    </submittedName>
</protein>
<dbReference type="SUPFAM" id="SSF46548">
    <property type="entry name" value="alpha-helical ferredoxin"/>
    <property type="match status" value="1"/>
</dbReference>
<sequence length="266" mass="29150">MNNLTELANKLLGDGTATKVIGYEEAHGKTRPCFCTEAADTGRLVLDERCTNNIAVYLTKPEIVGGHKVAVTATLPVLRTMVQLAMENQLPDGTTAIVSTESGEGLAVLPTVGDMERVVAGTPLDISGKERELRERLKAMSREERWQFWLGEMSRCIKCYACRAACPLCYCTRCIVDNNCPQWIQPWASPLASMEWQISRVMHMAGRCVACGACKQACPMGIPIHLLTLSLAEDIQNEFGVAPGSVMDHGNVLSTFKPGDKEDFIR</sequence>
<reference evidence="5 6" key="1">
    <citation type="journal article" date="2021" name="Sci. Rep.">
        <title>The distribution of antibiotic resistance genes in chicken gut microbiota commensals.</title>
        <authorList>
            <person name="Juricova H."/>
            <person name="Matiasovicova J."/>
            <person name="Kubasova T."/>
            <person name="Cejkova D."/>
            <person name="Rychlik I."/>
        </authorList>
    </citation>
    <scope>NUCLEOTIDE SEQUENCE [LARGE SCALE GENOMIC DNA]</scope>
    <source>
        <strain evidence="5 6">An819</strain>
    </source>
</reference>
<organism evidence="5 6">
    <name type="scientific">Marseilla massiliensis</name>
    <dbReference type="NCBI Taxonomy" id="1841864"/>
    <lineage>
        <taxon>Bacteria</taxon>
        <taxon>Pseudomonadati</taxon>
        <taxon>Bacteroidota</taxon>
        <taxon>Bacteroidia</taxon>
        <taxon>Bacteroidales</taxon>
        <taxon>Prevotellaceae</taxon>
        <taxon>Marseilla</taxon>
    </lineage>
</organism>
<keyword evidence="6" id="KW-1185">Reference proteome</keyword>
<comment type="caution">
    <text evidence="5">The sequence shown here is derived from an EMBL/GenBank/DDBJ whole genome shotgun (WGS) entry which is preliminary data.</text>
</comment>
<evidence type="ECO:0000256" key="2">
    <source>
        <dbReference type="ARBA" id="ARBA00023004"/>
    </source>
</evidence>
<accession>A0A939B5Z0</accession>
<feature type="domain" description="4Fe-4S ferredoxin-type" evidence="4">
    <location>
        <begin position="199"/>
        <end position="229"/>
    </location>
</feature>
<dbReference type="RefSeq" id="WP_205111182.1">
    <property type="nucleotide sequence ID" value="NZ_JACJJL010000025.1"/>
</dbReference>
<dbReference type="GO" id="GO:0046872">
    <property type="term" value="F:metal ion binding"/>
    <property type="evidence" value="ECO:0007669"/>
    <property type="project" value="UniProtKB-KW"/>
</dbReference>
<evidence type="ECO:0000259" key="4">
    <source>
        <dbReference type="PROSITE" id="PS51379"/>
    </source>
</evidence>
<keyword evidence="2" id="KW-0408">Iron</keyword>
<name>A0A939B5Z0_9BACT</name>
<dbReference type="InterPro" id="IPR017896">
    <property type="entry name" value="4Fe4S_Fe-S-bd"/>
</dbReference>
<evidence type="ECO:0000313" key="6">
    <source>
        <dbReference type="Proteomes" id="UP000764045"/>
    </source>
</evidence>
<dbReference type="PROSITE" id="PS00198">
    <property type="entry name" value="4FE4S_FER_1"/>
    <property type="match status" value="1"/>
</dbReference>
<dbReference type="EMBL" id="JACJJL010000025">
    <property type="protein sequence ID" value="MBM6662607.1"/>
    <property type="molecule type" value="Genomic_DNA"/>
</dbReference>
<evidence type="ECO:0000256" key="1">
    <source>
        <dbReference type="ARBA" id="ARBA00022723"/>
    </source>
</evidence>
<dbReference type="AlphaFoldDB" id="A0A939B5Z0"/>
<gene>
    <name evidence="5" type="ORF">H6B30_12735</name>
</gene>
<evidence type="ECO:0000256" key="3">
    <source>
        <dbReference type="ARBA" id="ARBA00023014"/>
    </source>
</evidence>
<dbReference type="InterPro" id="IPR017900">
    <property type="entry name" value="4Fe4S_Fe_S_CS"/>
</dbReference>
<proteinExistence type="predicted"/>
<keyword evidence="3" id="KW-0411">Iron-sulfur</keyword>
<feature type="domain" description="4Fe-4S ferredoxin-type" evidence="4">
    <location>
        <begin position="146"/>
        <end position="167"/>
    </location>
</feature>
<dbReference type="PROSITE" id="PS51379">
    <property type="entry name" value="4FE4S_FER_2"/>
    <property type="match status" value="2"/>
</dbReference>
<dbReference type="Proteomes" id="UP000764045">
    <property type="component" value="Unassembled WGS sequence"/>
</dbReference>
<dbReference type="GO" id="GO:0051536">
    <property type="term" value="F:iron-sulfur cluster binding"/>
    <property type="evidence" value="ECO:0007669"/>
    <property type="project" value="UniProtKB-KW"/>
</dbReference>
<evidence type="ECO:0000313" key="5">
    <source>
        <dbReference type="EMBL" id="MBM6662607.1"/>
    </source>
</evidence>